<reference evidence="7 9" key="1">
    <citation type="journal article" date="2014" name="Nat. Genet.">
        <title>Genome and transcriptome of the porcine whipworm Trichuris suis.</title>
        <authorList>
            <person name="Jex A.R."/>
            <person name="Nejsum P."/>
            <person name="Schwarz E.M."/>
            <person name="Hu L."/>
            <person name="Young N.D."/>
            <person name="Hall R.S."/>
            <person name="Korhonen P.K."/>
            <person name="Liao S."/>
            <person name="Thamsborg S."/>
            <person name="Xia J."/>
            <person name="Xu P."/>
            <person name="Wang S."/>
            <person name="Scheerlinck J.P."/>
            <person name="Hofmann A."/>
            <person name="Sternberg P.W."/>
            <person name="Wang J."/>
            <person name="Gasser R.B."/>
        </authorList>
    </citation>
    <scope>NUCLEOTIDE SEQUENCE [LARGE SCALE GENOMIC DNA]</scope>
    <source>
        <strain evidence="8">DCEP-RM93F</strain>
        <strain evidence="7">DCEP-RM93M</strain>
    </source>
</reference>
<dbReference type="Gene3D" id="1.25.40.10">
    <property type="entry name" value="Tetratricopeptide repeat domain"/>
    <property type="match status" value="2"/>
</dbReference>
<dbReference type="Proteomes" id="UP000030758">
    <property type="component" value="Unassembled WGS sequence"/>
</dbReference>
<dbReference type="Pfam" id="PF13424">
    <property type="entry name" value="TPR_12"/>
    <property type="match status" value="1"/>
</dbReference>
<evidence type="ECO:0000313" key="9">
    <source>
        <dbReference type="Proteomes" id="UP000030764"/>
    </source>
</evidence>
<dbReference type="AlphaFoldDB" id="A0A085LV40"/>
<feature type="non-terminal residue" evidence="7">
    <location>
        <position position="1"/>
    </location>
</feature>
<evidence type="ECO:0000256" key="3">
    <source>
        <dbReference type="ARBA" id="ARBA00022737"/>
    </source>
</evidence>
<sequence length="421" mass="48461">FRCLQFQCIQLCNDGACFVGTILCFTVLDNRLYGITYFCMAFPQFLFHVCRIRFRSSKSIFSFCKLHVHQTNYSDSYRRAFFVAVSGPRRKYSTSRSVYLLGVIASVKSLFHSTEKDAERKKIADVIREALLTYRNGNAPQSIDLLHQALSNANELGDENAVNYITDLLANIYYELMDTVKARALFLSLTDRLIASGTKKTDPSIVEISLKLADIYSMEGNDELAEQGFKFCLETQKLVVEDMDKSYDKQWLKRFKATRSDDAAHRDELSDPYALYGMILETYSRYLMSRKRVEDSKKHFNRALELARDIYSPLSAHVIIMMNNYAIECVKQGEYELARGYHREVVYRAVHCKDLEWQLPAFYCNYAETLWHCGQRNEALEMAGRALSLAASGDKNVLKHVKEFCDSLKKDMNKSSSARSK</sequence>
<dbReference type="Proteomes" id="UP000030764">
    <property type="component" value="Unassembled WGS sequence"/>
</dbReference>
<comment type="subcellular location">
    <subcellularLocation>
        <location evidence="1">Mitochondrion</location>
    </subcellularLocation>
</comment>
<dbReference type="EMBL" id="KL367496">
    <property type="protein sequence ID" value="KFD69354.1"/>
    <property type="molecule type" value="Genomic_DNA"/>
</dbReference>
<keyword evidence="9" id="KW-1185">Reference proteome</keyword>
<dbReference type="GO" id="GO:0034551">
    <property type="term" value="P:mitochondrial respiratory chain complex III assembly"/>
    <property type="evidence" value="ECO:0007669"/>
    <property type="project" value="InterPro"/>
</dbReference>
<dbReference type="InterPro" id="IPR040395">
    <property type="entry name" value="TTC19"/>
</dbReference>
<protein>
    <recommendedName>
        <fullName evidence="10">Tetratricopeptide repeat protein</fullName>
    </recommendedName>
</protein>
<keyword evidence="3" id="KW-0677">Repeat</keyword>
<evidence type="ECO:0000313" key="7">
    <source>
        <dbReference type="EMBL" id="KFD48836.1"/>
    </source>
</evidence>
<gene>
    <name evidence="7" type="ORF">M513_10320</name>
    <name evidence="8" type="ORF">M514_10320</name>
</gene>
<dbReference type="SUPFAM" id="SSF48452">
    <property type="entry name" value="TPR-like"/>
    <property type="match status" value="1"/>
</dbReference>
<dbReference type="InterPro" id="IPR011990">
    <property type="entry name" value="TPR-like_helical_dom_sf"/>
</dbReference>
<evidence type="ECO:0000256" key="1">
    <source>
        <dbReference type="ARBA" id="ARBA00004173"/>
    </source>
</evidence>
<dbReference type="EMBL" id="KL363283">
    <property type="protein sequence ID" value="KFD48836.1"/>
    <property type="molecule type" value="Genomic_DNA"/>
</dbReference>
<dbReference type="PANTHER" id="PTHR13143">
    <property type="entry name" value="TETRATRICOPEPTIDE REPEAT PROTEIN 19"/>
    <property type="match status" value="1"/>
</dbReference>
<keyword evidence="5" id="KW-0809">Transit peptide</keyword>
<proteinExistence type="inferred from homology"/>
<evidence type="ECO:0000256" key="2">
    <source>
        <dbReference type="ARBA" id="ARBA00008219"/>
    </source>
</evidence>
<evidence type="ECO:0008006" key="10">
    <source>
        <dbReference type="Google" id="ProtNLM"/>
    </source>
</evidence>
<evidence type="ECO:0000313" key="8">
    <source>
        <dbReference type="EMBL" id="KFD69354.1"/>
    </source>
</evidence>
<dbReference type="PANTHER" id="PTHR13143:SF6">
    <property type="entry name" value="TETRATRICOPEPTIDE REPEAT PROTEIN 19, MITOCHONDRIAL"/>
    <property type="match status" value="1"/>
</dbReference>
<organism evidence="7 9">
    <name type="scientific">Trichuris suis</name>
    <name type="common">pig whipworm</name>
    <dbReference type="NCBI Taxonomy" id="68888"/>
    <lineage>
        <taxon>Eukaryota</taxon>
        <taxon>Metazoa</taxon>
        <taxon>Ecdysozoa</taxon>
        <taxon>Nematoda</taxon>
        <taxon>Enoplea</taxon>
        <taxon>Dorylaimia</taxon>
        <taxon>Trichinellida</taxon>
        <taxon>Trichuridae</taxon>
        <taxon>Trichuris</taxon>
    </lineage>
</organism>
<keyword evidence="4" id="KW-0802">TPR repeat</keyword>
<accession>A0A085LV40</accession>
<evidence type="ECO:0000256" key="6">
    <source>
        <dbReference type="ARBA" id="ARBA00023128"/>
    </source>
</evidence>
<keyword evidence="6" id="KW-0496">Mitochondrion</keyword>
<evidence type="ECO:0000256" key="5">
    <source>
        <dbReference type="ARBA" id="ARBA00022946"/>
    </source>
</evidence>
<name>A0A085LV40_9BILA</name>
<dbReference type="GO" id="GO:0005743">
    <property type="term" value="C:mitochondrial inner membrane"/>
    <property type="evidence" value="ECO:0007669"/>
    <property type="project" value="TreeGrafter"/>
</dbReference>
<comment type="similarity">
    <text evidence="2">Belongs to the TTC19 family.</text>
</comment>
<evidence type="ECO:0000256" key="4">
    <source>
        <dbReference type="ARBA" id="ARBA00022803"/>
    </source>
</evidence>